<dbReference type="Gene3D" id="3.40.50.2300">
    <property type="match status" value="2"/>
</dbReference>
<reference evidence="6 7" key="1">
    <citation type="submission" date="2020-05" db="EMBL/GenBank/DDBJ databases">
        <authorList>
            <person name="Niu N."/>
        </authorList>
    </citation>
    <scope>NUCLEOTIDE SEQUENCE [LARGE SCALE GENOMIC DNA]</scope>
    <source>
        <strain evidence="6 7">3340-03</strain>
    </source>
</reference>
<dbReference type="PROSITE" id="PS50943">
    <property type="entry name" value="HTH_CROC1"/>
    <property type="match status" value="1"/>
</dbReference>
<feature type="domain" description="HTH lacI-type" evidence="4">
    <location>
        <begin position="2"/>
        <end position="56"/>
    </location>
</feature>
<dbReference type="Pfam" id="PF13377">
    <property type="entry name" value="Peripla_BP_3"/>
    <property type="match status" value="1"/>
</dbReference>
<evidence type="ECO:0000313" key="6">
    <source>
        <dbReference type="EMBL" id="NOL51739.1"/>
    </source>
</evidence>
<dbReference type="InterPro" id="IPR000843">
    <property type="entry name" value="HTH_LacI"/>
</dbReference>
<feature type="domain" description="HTH cro/C1-type" evidence="5">
    <location>
        <begin position="5"/>
        <end position="46"/>
    </location>
</feature>
<dbReference type="CDD" id="cd01392">
    <property type="entry name" value="HTH_LacI"/>
    <property type="match status" value="1"/>
</dbReference>
<dbReference type="RefSeq" id="WP_171680435.1">
    <property type="nucleotide sequence ID" value="NZ_JABGBN010000003.1"/>
</dbReference>
<gene>
    <name evidence="6" type="ORF">HKX39_06080</name>
</gene>
<evidence type="ECO:0000259" key="5">
    <source>
        <dbReference type="PROSITE" id="PS50943"/>
    </source>
</evidence>
<dbReference type="GO" id="GO:0000976">
    <property type="term" value="F:transcription cis-regulatory region binding"/>
    <property type="evidence" value="ECO:0007669"/>
    <property type="project" value="TreeGrafter"/>
</dbReference>
<dbReference type="SUPFAM" id="SSF53822">
    <property type="entry name" value="Periplasmic binding protein-like I"/>
    <property type="match status" value="1"/>
</dbReference>
<dbReference type="Proteomes" id="UP000537862">
    <property type="component" value="Unassembled WGS sequence"/>
</dbReference>
<keyword evidence="3" id="KW-0804">Transcription</keyword>
<dbReference type="Gene3D" id="1.10.260.40">
    <property type="entry name" value="lambda repressor-like DNA-binding domains"/>
    <property type="match status" value="1"/>
</dbReference>
<evidence type="ECO:0000259" key="4">
    <source>
        <dbReference type="PROSITE" id="PS50932"/>
    </source>
</evidence>
<dbReference type="Pfam" id="PF00356">
    <property type="entry name" value="LacI"/>
    <property type="match status" value="1"/>
</dbReference>
<evidence type="ECO:0000256" key="2">
    <source>
        <dbReference type="ARBA" id="ARBA00023125"/>
    </source>
</evidence>
<dbReference type="InterPro" id="IPR028082">
    <property type="entry name" value="Peripla_BP_I"/>
</dbReference>
<keyword evidence="1" id="KW-0805">Transcription regulation</keyword>
<dbReference type="PANTHER" id="PTHR30146:SF154">
    <property type="entry name" value="TRANSCRIPTION REGULATOR, MEMBER OF GALR FAMILY"/>
    <property type="match status" value="1"/>
</dbReference>
<dbReference type="SMART" id="SM00354">
    <property type="entry name" value="HTH_LACI"/>
    <property type="match status" value="1"/>
</dbReference>
<dbReference type="PROSITE" id="PS50932">
    <property type="entry name" value="HTH_LACI_2"/>
    <property type="match status" value="1"/>
</dbReference>
<proteinExistence type="predicted"/>
<accession>A0A849P215</accession>
<dbReference type="EMBL" id="JABGBN010000003">
    <property type="protein sequence ID" value="NOL51739.1"/>
    <property type="molecule type" value="Genomic_DNA"/>
</dbReference>
<dbReference type="CDD" id="cd06267">
    <property type="entry name" value="PBP1_LacI_sugar_binding-like"/>
    <property type="match status" value="1"/>
</dbReference>
<dbReference type="AlphaFoldDB" id="A0A849P215"/>
<evidence type="ECO:0000256" key="3">
    <source>
        <dbReference type="ARBA" id="ARBA00023163"/>
    </source>
</evidence>
<dbReference type="SUPFAM" id="SSF47413">
    <property type="entry name" value="lambda repressor-like DNA-binding domains"/>
    <property type="match status" value="1"/>
</dbReference>
<dbReference type="InterPro" id="IPR046335">
    <property type="entry name" value="LacI/GalR-like_sensor"/>
</dbReference>
<keyword evidence="7" id="KW-1185">Reference proteome</keyword>
<dbReference type="InterPro" id="IPR001387">
    <property type="entry name" value="Cro/C1-type_HTH"/>
</dbReference>
<dbReference type="GO" id="GO:0003700">
    <property type="term" value="F:DNA-binding transcription factor activity"/>
    <property type="evidence" value="ECO:0007669"/>
    <property type="project" value="TreeGrafter"/>
</dbReference>
<keyword evidence="2 6" id="KW-0238">DNA-binding</keyword>
<name>A0A849P215_9BURK</name>
<evidence type="ECO:0000256" key="1">
    <source>
        <dbReference type="ARBA" id="ARBA00023015"/>
    </source>
</evidence>
<evidence type="ECO:0000313" key="7">
    <source>
        <dbReference type="Proteomes" id="UP000537862"/>
    </source>
</evidence>
<dbReference type="PRINTS" id="PR00036">
    <property type="entry name" value="HTHLACI"/>
</dbReference>
<comment type="caution">
    <text evidence="6">The sequence shown here is derived from an EMBL/GenBank/DDBJ whole genome shotgun (WGS) entry which is preliminary data.</text>
</comment>
<dbReference type="InterPro" id="IPR010982">
    <property type="entry name" value="Lambda_DNA-bd_dom_sf"/>
</dbReference>
<protein>
    <submittedName>
        <fullName evidence="6">LacI family DNA-binding transcriptional regulator</fullName>
    </submittedName>
</protein>
<organism evidence="6 7">
    <name type="scientific">Pelistega suis</name>
    <dbReference type="NCBI Taxonomy" id="1631957"/>
    <lineage>
        <taxon>Bacteria</taxon>
        <taxon>Pseudomonadati</taxon>
        <taxon>Pseudomonadota</taxon>
        <taxon>Betaproteobacteria</taxon>
        <taxon>Burkholderiales</taxon>
        <taxon>Alcaligenaceae</taxon>
        <taxon>Pelistega</taxon>
    </lineage>
</organism>
<sequence length="342" mass="37987">MPSSKDVAKKAGVSQTTVSRVLNNPLTVSEKTRAKVMEAIDALGYIPDANARSLVSQKTHTISLISGPLHNPFFVDSTSEIIRYANQLGYKVNVHFSDGEIDSVYDMVLSHKTDGLIMSCVLFNDPIVYRFQKLNLPFICFNRRHESVGNYVEMDNMDAGRLAVRHLLSLGHRDILWIGGSMLMSTFRHRYLGFKEECDRVGGLPAYQGLRIKTVNYKETDYPDLAMMMHSLINNQAMPTAICAATDALAIEVMNTLISLGYSVPDDVSVIGIDNVRNSATPLVQLTTIGISDQSQLGEIAIRMLIQKIESKDNAEAQTRNIRITKSVSLFERKTTKALAIL</sequence>
<dbReference type="PANTHER" id="PTHR30146">
    <property type="entry name" value="LACI-RELATED TRANSCRIPTIONAL REPRESSOR"/>
    <property type="match status" value="1"/>
</dbReference>